<evidence type="ECO:0000259" key="1">
    <source>
        <dbReference type="Pfam" id="PF13649"/>
    </source>
</evidence>
<dbReference type="PANTHER" id="PTHR45128:SF1">
    <property type="entry name" value="S-ADENOSYLMETHIONINE-DEPENDENT METHYLTRANSFERASE RV2258C"/>
    <property type="match status" value="1"/>
</dbReference>
<dbReference type="GO" id="GO:0008168">
    <property type="term" value="F:methyltransferase activity"/>
    <property type="evidence" value="ECO:0007669"/>
    <property type="project" value="UniProtKB-KW"/>
</dbReference>
<dbReference type="GO" id="GO:0032259">
    <property type="term" value="P:methylation"/>
    <property type="evidence" value="ECO:0007669"/>
    <property type="project" value="UniProtKB-KW"/>
</dbReference>
<protein>
    <submittedName>
        <fullName evidence="2">SAM-dependent methyltransferase</fullName>
    </submittedName>
</protein>
<dbReference type="SUPFAM" id="SSF46785">
    <property type="entry name" value="Winged helix' DNA-binding domain"/>
    <property type="match status" value="1"/>
</dbReference>
<dbReference type="InterPro" id="IPR029063">
    <property type="entry name" value="SAM-dependent_MTases_sf"/>
</dbReference>
<reference evidence="2 3" key="1">
    <citation type="submission" date="2020-08" db="EMBL/GenBank/DDBJ databases">
        <title>Sequencing the genomes of 1000 actinobacteria strains.</title>
        <authorList>
            <person name="Klenk H.-P."/>
        </authorList>
    </citation>
    <scope>NUCLEOTIDE SEQUENCE [LARGE SCALE GENOMIC DNA]</scope>
    <source>
        <strain evidence="2 3">DSM 43851</strain>
    </source>
</reference>
<keyword evidence="2" id="KW-0808">Transferase</keyword>
<comment type="caution">
    <text evidence="2">The sequence shown here is derived from an EMBL/GenBank/DDBJ whole genome shotgun (WGS) entry which is preliminary data.</text>
</comment>
<dbReference type="Proteomes" id="UP000585638">
    <property type="component" value="Unassembled WGS sequence"/>
</dbReference>
<evidence type="ECO:0000313" key="2">
    <source>
        <dbReference type="EMBL" id="MBB5888976.1"/>
    </source>
</evidence>
<dbReference type="AlphaFoldDB" id="A0A7W9KAM4"/>
<sequence length="332" mass="35859">MTQERVALAMQARQRLEDLRAGAQFLSLLTAVHEKGWTEFLAQSRTVDELADFAGLPGARVQDVLTALEANGVVEQEDGKARLTDPFAAVTADDAWIPLGDELAQIKLEARQVRAAVEEPGPLSLTEDDALVVANAVGGHATDVSRALYAQLLAQVPEMPEMVRAGRWLDVGCGVACATFTLATTFPEMRSVAVELVPPVAAEAVRRAEAHGVADRVEIRRMDARDVPERDEFVGAFWAQPFFPEASRPAVLAMILRALKPGGVLFLQELEAVPTEEGRPAYAVRRLIGRGLGARFGPTAEDLAEEAEAAGFALDRIADTDFGRMVILRKPA</sequence>
<dbReference type="CDD" id="cd02440">
    <property type="entry name" value="AdoMet_MTases"/>
    <property type="match status" value="1"/>
</dbReference>
<dbReference type="InterPro" id="IPR053173">
    <property type="entry name" value="SAM-binding_MTase"/>
</dbReference>
<dbReference type="Pfam" id="PF13649">
    <property type="entry name" value="Methyltransf_25"/>
    <property type="match status" value="1"/>
</dbReference>
<keyword evidence="2" id="KW-0489">Methyltransferase</keyword>
<dbReference type="InterPro" id="IPR036388">
    <property type="entry name" value="WH-like_DNA-bd_sf"/>
</dbReference>
<feature type="domain" description="Methyltransferase" evidence="1">
    <location>
        <begin position="169"/>
        <end position="263"/>
    </location>
</feature>
<proteinExistence type="predicted"/>
<dbReference type="InterPro" id="IPR041698">
    <property type="entry name" value="Methyltransf_25"/>
</dbReference>
<dbReference type="SUPFAM" id="SSF53335">
    <property type="entry name" value="S-adenosyl-L-methionine-dependent methyltransferases"/>
    <property type="match status" value="1"/>
</dbReference>
<name>A0A7W9KAM4_9PSEU</name>
<dbReference type="PANTHER" id="PTHR45128">
    <property type="entry name" value="METHYLTRANSFERASE TYPE 11"/>
    <property type="match status" value="1"/>
</dbReference>
<dbReference type="InterPro" id="IPR036390">
    <property type="entry name" value="WH_DNA-bd_sf"/>
</dbReference>
<organism evidence="2 3">
    <name type="scientific">Kutzneria kofuensis</name>
    <dbReference type="NCBI Taxonomy" id="103725"/>
    <lineage>
        <taxon>Bacteria</taxon>
        <taxon>Bacillati</taxon>
        <taxon>Actinomycetota</taxon>
        <taxon>Actinomycetes</taxon>
        <taxon>Pseudonocardiales</taxon>
        <taxon>Pseudonocardiaceae</taxon>
        <taxon>Kutzneria</taxon>
    </lineage>
</organism>
<accession>A0A7W9KAM4</accession>
<dbReference type="EMBL" id="JACHIR010000001">
    <property type="protein sequence ID" value="MBB5888976.1"/>
    <property type="molecule type" value="Genomic_DNA"/>
</dbReference>
<keyword evidence="3" id="KW-1185">Reference proteome</keyword>
<gene>
    <name evidence="2" type="ORF">BJ998_000172</name>
</gene>
<evidence type="ECO:0000313" key="3">
    <source>
        <dbReference type="Proteomes" id="UP000585638"/>
    </source>
</evidence>
<dbReference type="RefSeq" id="WP_184857556.1">
    <property type="nucleotide sequence ID" value="NZ_BAAAWY010000013.1"/>
</dbReference>
<dbReference type="Gene3D" id="1.10.10.10">
    <property type="entry name" value="Winged helix-like DNA-binding domain superfamily/Winged helix DNA-binding domain"/>
    <property type="match status" value="1"/>
</dbReference>
<dbReference type="Gene3D" id="3.40.50.150">
    <property type="entry name" value="Vaccinia Virus protein VP39"/>
    <property type="match status" value="1"/>
</dbReference>